<dbReference type="AlphaFoldDB" id="A0A1F5YFY1"/>
<feature type="short sequence motif" description="Histidine triad motif" evidence="2 3">
    <location>
        <begin position="98"/>
        <end position="102"/>
    </location>
</feature>
<name>A0A1F5YFY1_9BACT</name>
<gene>
    <name evidence="5" type="ORF">A2153_00020</name>
</gene>
<evidence type="ECO:0000256" key="2">
    <source>
        <dbReference type="PIRSR" id="PIRSR601310-3"/>
    </source>
</evidence>
<proteinExistence type="predicted"/>
<dbReference type="Gene3D" id="3.30.428.10">
    <property type="entry name" value="HIT-like"/>
    <property type="match status" value="1"/>
</dbReference>
<evidence type="ECO:0000256" key="3">
    <source>
        <dbReference type="PROSITE-ProRule" id="PRU00464"/>
    </source>
</evidence>
<dbReference type="Pfam" id="PF01230">
    <property type="entry name" value="HIT"/>
    <property type="match status" value="1"/>
</dbReference>
<feature type="domain" description="HIT" evidence="4">
    <location>
        <begin position="5"/>
        <end position="114"/>
    </location>
</feature>
<evidence type="ECO:0000313" key="6">
    <source>
        <dbReference type="Proteomes" id="UP000177396"/>
    </source>
</evidence>
<organism evidence="5 6">
    <name type="scientific">Candidatus Gottesmanbacteria bacterium RBG_16_38_7b</name>
    <dbReference type="NCBI Taxonomy" id="1798372"/>
    <lineage>
        <taxon>Bacteria</taxon>
        <taxon>Candidatus Gottesmaniibacteriota</taxon>
    </lineage>
</organism>
<reference evidence="5 6" key="1">
    <citation type="journal article" date="2016" name="Nat. Commun.">
        <title>Thousands of microbial genomes shed light on interconnected biogeochemical processes in an aquifer system.</title>
        <authorList>
            <person name="Anantharaman K."/>
            <person name="Brown C.T."/>
            <person name="Hug L.A."/>
            <person name="Sharon I."/>
            <person name="Castelle C.J."/>
            <person name="Probst A.J."/>
            <person name="Thomas B.C."/>
            <person name="Singh A."/>
            <person name="Wilkins M.J."/>
            <person name="Karaoz U."/>
            <person name="Brodie E.L."/>
            <person name="Williams K.H."/>
            <person name="Hubbard S.S."/>
            <person name="Banfield J.F."/>
        </authorList>
    </citation>
    <scope>NUCLEOTIDE SEQUENCE [LARGE SCALE GENOMIC DNA]</scope>
</reference>
<dbReference type="PRINTS" id="PR00332">
    <property type="entry name" value="HISTRIAD"/>
</dbReference>
<dbReference type="InterPro" id="IPR011146">
    <property type="entry name" value="HIT-like"/>
</dbReference>
<dbReference type="InterPro" id="IPR036265">
    <property type="entry name" value="HIT-like_sf"/>
</dbReference>
<comment type="caution">
    <text evidence="5">The sequence shown here is derived from an EMBL/GenBank/DDBJ whole genome shotgun (WGS) entry which is preliminary data.</text>
</comment>
<dbReference type="Proteomes" id="UP000177396">
    <property type="component" value="Unassembled WGS sequence"/>
</dbReference>
<dbReference type="CDD" id="cd01276">
    <property type="entry name" value="PKCI_related"/>
    <property type="match status" value="1"/>
</dbReference>
<dbReference type="PANTHER" id="PTHR23089">
    <property type="entry name" value="HISTIDINE TRIAD HIT PROTEIN"/>
    <property type="match status" value="1"/>
</dbReference>
<dbReference type="EMBL" id="MFJB01000069">
    <property type="protein sequence ID" value="OGF99074.1"/>
    <property type="molecule type" value="Genomic_DNA"/>
</dbReference>
<dbReference type="InterPro" id="IPR019808">
    <property type="entry name" value="Histidine_triad_CS"/>
</dbReference>
<protein>
    <submittedName>
        <fullName evidence="5">Histidine triad nucleotide-binding protein</fullName>
    </submittedName>
</protein>
<dbReference type="PROSITE" id="PS00892">
    <property type="entry name" value="HIT_1"/>
    <property type="match status" value="1"/>
</dbReference>
<evidence type="ECO:0000313" key="5">
    <source>
        <dbReference type="EMBL" id="OGF99074.1"/>
    </source>
</evidence>
<feature type="active site" description="Tele-AMP-histidine intermediate" evidence="1">
    <location>
        <position position="100"/>
    </location>
</feature>
<evidence type="ECO:0000259" key="4">
    <source>
        <dbReference type="PROSITE" id="PS51084"/>
    </source>
</evidence>
<dbReference type="GO" id="GO:0003824">
    <property type="term" value="F:catalytic activity"/>
    <property type="evidence" value="ECO:0007669"/>
    <property type="project" value="InterPro"/>
</dbReference>
<accession>A0A1F5YFY1</accession>
<evidence type="ECO:0000256" key="1">
    <source>
        <dbReference type="PIRSR" id="PIRSR601310-1"/>
    </source>
</evidence>
<sequence>MTDCIFCKIIKGEIPAKKVYEDKSVIAIYDINPKAPVHILIIPKKHISSLMEINKGDKNLIGGIILRLKTVAQELGLDKSGYKVVVNNGPGSGQLVFHLHFHLLGGWITKAGGWRV</sequence>
<dbReference type="SUPFAM" id="SSF54197">
    <property type="entry name" value="HIT-like"/>
    <property type="match status" value="1"/>
</dbReference>
<dbReference type="PROSITE" id="PS51084">
    <property type="entry name" value="HIT_2"/>
    <property type="match status" value="1"/>
</dbReference>
<dbReference type="InterPro" id="IPR001310">
    <property type="entry name" value="Histidine_triad_HIT"/>
</dbReference>